<name>X6NRL0_RETFI</name>
<dbReference type="Proteomes" id="UP000023152">
    <property type="component" value="Unassembled WGS sequence"/>
</dbReference>
<evidence type="ECO:0000256" key="1">
    <source>
        <dbReference type="SAM" id="MobiDB-lite"/>
    </source>
</evidence>
<evidence type="ECO:0000313" key="3">
    <source>
        <dbReference type="Proteomes" id="UP000023152"/>
    </source>
</evidence>
<dbReference type="AlphaFoldDB" id="X6NRL0"/>
<reference evidence="2 3" key="1">
    <citation type="journal article" date="2013" name="Curr. Biol.">
        <title>The Genome of the Foraminiferan Reticulomyxa filosa.</title>
        <authorList>
            <person name="Glockner G."/>
            <person name="Hulsmann N."/>
            <person name="Schleicher M."/>
            <person name="Noegel A.A."/>
            <person name="Eichinger L."/>
            <person name="Gallinger C."/>
            <person name="Pawlowski J."/>
            <person name="Sierra R."/>
            <person name="Euteneuer U."/>
            <person name="Pillet L."/>
            <person name="Moustafa A."/>
            <person name="Platzer M."/>
            <person name="Groth M."/>
            <person name="Szafranski K."/>
            <person name="Schliwa M."/>
        </authorList>
    </citation>
    <scope>NUCLEOTIDE SEQUENCE [LARGE SCALE GENOMIC DNA]</scope>
</reference>
<protein>
    <submittedName>
        <fullName evidence="2">Uncharacterized protein</fullName>
    </submittedName>
</protein>
<feature type="compositionally biased region" description="Acidic residues" evidence="1">
    <location>
        <begin position="463"/>
        <end position="491"/>
    </location>
</feature>
<organism evidence="2 3">
    <name type="scientific">Reticulomyxa filosa</name>
    <dbReference type="NCBI Taxonomy" id="46433"/>
    <lineage>
        <taxon>Eukaryota</taxon>
        <taxon>Sar</taxon>
        <taxon>Rhizaria</taxon>
        <taxon>Retaria</taxon>
        <taxon>Foraminifera</taxon>
        <taxon>Monothalamids</taxon>
        <taxon>Reticulomyxidae</taxon>
        <taxon>Reticulomyxa</taxon>
    </lineage>
</organism>
<dbReference type="EMBL" id="ASPP01006393">
    <property type="protein sequence ID" value="ETO28910.1"/>
    <property type="molecule type" value="Genomic_DNA"/>
</dbReference>
<keyword evidence="3" id="KW-1185">Reference proteome</keyword>
<feature type="region of interest" description="Disordered" evidence="1">
    <location>
        <begin position="454"/>
        <end position="491"/>
    </location>
</feature>
<comment type="caution">
    <text evidence="2">The sequence shown here is derived from an EMBL/GenBank/DDBJ whole genome shotgun (WGS) entry which is preliminary data.</text>
</comment>
<gene>
    <name evidence="2" type="ORF">RFI_08219</name>
</gene>
<evidence type="ECO:0000313" key="2">
    <source>
        <dbReference type="EMBL" id="ETO28910.1"/>
    </source>
</evidence>
<proteinExistence type="predicted"/>
<sequence length="531" mass="61832">MHSVHKCIKQKALALNAYNEPFCVGIPLFLHSRPEIQEIIPEDTVLIFPDRNEICDVGKQQISPSQVPQLPDPLENDLKDAIRSLSFALVDTGSTSREEILQVYRTLFSVIRKIIYHAHNLETNQYNLYTFMYITYCLYLHQQLLRKKKKKQNYVQDNEFLRRFRQTENFQSFVKYYHRTNPSDPKLSNIYSYFKSHEARGKNFPKTSSLRGRTNNSDHFEHYREGAFRIDPEIIRRCEKQCSRKRADDSTASNGRIVSPLPSEFAWTPAAREFYNEQYFTQETTYAMYFFVVSRQVAKSETKESKKKKQKKKEGKDRQILKQIIKNMQTASTSNAFALCSELEKKLQDKDVDETVAVDSFKREPKTLECLQQVLEKLKPEQRKQLPNVLSLIQSIRSDPNQKTPNPVLRKAISESNEIIGSVSPTPVAGTFEEQIIKEDIPLNVEFQWKTQEEMVSVSSTEEGTETEQNESENDSSEWEDSEDDNFFGEDEKDELNNVSYIVEYFPFFFSSSSSSSSYFIALSYFFSSLI</sequence>
<accession>X6NRL0</accession>